<sequence>MKTNALLHLKTILSLLDEEIRGKVREEYGILNPAKTCDWHNKVRKNLRNGLRI</sequence>
<dbReference type="Proteomes" id="UP000001340">
    <property type="component" value="Unassembled WGS sequence"/>
</dbReference>
<organism evidence="1 2">
    <name type="scientific">Leptospira interrogans str. UI 12758</name>
    <dbReference type="NCBI Taxonomy" id="1049938"/>
    <lineage>
        <taxon>Bacteria</taxon>
        <taxon>Pseudomonadati</taxon>
        <taxon>Spirochaetota</taxon>
        <taxon>Spirochaetia</taxon>
        <taxon>Leptospirales</taxon>
        <taxon>Leptospiraceae</taxon>
        <taxon>Leptospira</taxon>
    </lineage>
</organism>
<protein>
    <submittedName>
        <fullName evidence="1">Uncharacterized protein</fullName>
    </submittedName>
</protein>
<evidence type="ECO:0000313" key="2">
    <source>
        <dbReference type="Proteomes" id="UP000001340"/>
    </source>
</evidence>
<proteinExistence type="predicted"/>
<dbReference type="EMBL" id="AHNR02000044">
    <property type="protein sequence ID" value="EKR54589.1"/>
    <property type="molecule type" value="Genomic_DNA"/>
</dbReference>
<name>A0A0E2D3J7_LEPIR</name>
<dbReference type="AlphaFoldDB" id="A0A0E2D3J7"/>
<accession>A0A0E2D3J7</accession>
<dbReference type="RefSeq" id="WP_002109350.1">
    <property type="nucleotide sequence ID" value="NZ_AHNR02000044.1"/>
</dbReference>
<comment type="caution">
    <text evidence="1">The sequence shown here is derived from an EMBL/GenBank/DDBJ whole genome shotgun (WGS) entry which is preliminary data.</text>
</comment>
<gene>
    <name evidence="1" type="ORF">LEP1GSC105_3597</name>
</gene>
<evidence type="ECO:0000313" key="1">
    <source>
        <dbReference type="EMBL" id="EKR54589.1"/>
    </source>
</evidence>
<reference evidence="1 2" key="1">
    <citation type="submission" date="2012-10" db="EMBL/GenBank/DDBJ databases">
        <authorList>
            <person name="Harkins D.M."/>
            <person name="Durkin A.S."/>
            <person name="Brinkac L.M."/>
            <person name="Haft D.H."/>
            <person name="Selengut J.D."/>
            <person name="Sanka R."/>
            <person name="DePew J."/>
            <person name="Purushe J."/>
            <person name="Chanthongthip A."/>
            <person name="Lattana O."/>
            <person name="Phetsouvanh R."/>
            <person name="Newton P.N."/>
            <person name="Vinetz J.M."/>
            <person name="Sutton G.G."/>
            <person name="Nierman W.C."/>
            <person name="Fouts D.E."/>
        </authorList>
    </citation>
    <scope>NUCLEOTIDE SEQUENCE [LARGE SCALE GENOMIC DNA]</scope>
    <source>
        <strain evidence="1 2">UI 12758</strain>
    </source>
</reference>